<feature type="transmembrane region" description="Helical" evidence="1">
    <location>
        <begin position="64"/>
        <end position="85"/>
    </location>
</feature>
<proteinExistence type="predicted"/>
<accession>A0A238X7T9</accession>
<protein>
    <recommendedName>
        <fullName evidence="4">DUF3040 domain-containing protein</fullName>
    </recommendedName>
</protein>
<name>A0A238X7T9_9ACTN</name>
<keyword evidence="1" id="KW-0472">Membrane</keyword>
<dbReference type="Pfam" id="PF11239">
    <property type="entry name" value="DUF3040"/>
    <property type="match status" value="1"/>
</dbReference>
<reference evidence="2 3" key="1">
    <citation type="submission" date="2017-06" db="EMBL/GenBank/DDBJ databases">
        <authorList>
            <person name="Kim H.J."/>
            <person name="Triplett B.A."/>
        </authorList>
    </citation>
    <scope>NUCLEOTIDE SEQUENCE [LARGE SCALE GENOMIC DNA]</scope>
    <source>
        <strain evidence="2 3">DSM 43151</strain>
    </source>
</reference>
<keyword evidence="1" id="KW-1133">Transmembrane helix</keyword>
<sequence>MLSKEDSRRLAQLERQLRRDDPDFCARMGGGNFSVRTPRPPLALFFLAAAIAAVAIVLGAAGWWIAAVIVAVWGVGTAIAAGYRLHKFRGR</sequence>
<gene>
    <name evidence="2" type="ORF">SAMN06264365_103130</name>
</gene>
<dbReference type="InterPro" id="IPR021401">
    <property type="entry name" value="DUF3040"/>
</dbReference>
<keyword evidence="3" id="KW-1185">Reference proteome</keyword>
<dbReference type="EMBL" id="FZNR01000003">
    <property type="protein sequence ID" value="SNR54613.1"/>
    <property type="molecule type" value="Genomic_DNA"/>
</dbReference>
<keyword evidence="1" id="KW-0812">Transmembrane</keyword>
<dbReference type="Proteomes" id="UP000198415">
    <property type="component" value="Unassembled WGS sequence"/>
</dbReference>
<evidence type="ECO:0000256" key="1">
    <source>
        <dbReference type="SAM" id="Phobius"/>
    </source>
</evidence>
<organism evidence="2 3">
    <name type="scientific">Actinoplanes regularis</name>
    <dbReference type="NCBI Taxonomy" id="52697"/>
    <lineage>
        <taxon>Bacteria</taxon>
        <taxon>Bacillati</taxon>
        <taxon>Actinomycetota</taxon>
        <taxon>Actinomycetes</taxon>
        <taxon>Micromonosporales</taxon>
        <taxon>Micromonosporaceae</taxon>
        <taxon>Actinoplanes</taxon>
    </lineage>
</organism>
<evidence type="ECO:0000313" key="3">
    <source>
        <dbReference type="Proteomes" id="UP000198415"/>
    </source>
</evidence>
<evidence type="ECO:0008006" key="4">
    <source>
        <dbReference type="Google" id="ProtNLM"/>
    </source>
</evidence>
<feature type="transmembrane region" description="Helical" evidence="1">
    <location>
        <begin position="42"/>
        <end position="58"/>
    </location>
</feature>
<evidence type="ECO:0000313" key="2">
    <source>
        <dbReference type="EMBL" id="SNR54613.1"/>
    </source>
</evidence>
<dbReference type="AlphaFoldDB" id="A0A238X7T9"/>
<dbReference type="RefSeq" id="WP_089292789.1">
    <property type="nucleotide sequence ID" value="NZ_BOMU01000040.1"/>
</dbReference>